<feature type="compositionally biased region" description="Acidic residues" evidence="1">
    <location>
        <begin position="155"/>
        <end position="164"/>
    </location>
</feature>
<organism evidence="2 3">
    <name type="scientific">Exophiala dermatitidis</name>
    <name type="common">Black yeast-like fungus</name>
    <name type="synonym">Wangiella dermatitidis</name>
    <dbReference type="NCBI Taxonomy" id="5970"/>
    <lineage>
        <taxon>Eukaryota</taxon>
        <taxon>Fungi</taxon>
        <taxon>Dikarya</taxon>
        <taxon>Ascomycota</taxon>
        <taxon>Pezizomycotina</taxon>
        <taxon>Eurotiomycetes</taxon>
        <taxon>Chaetothyriomycetidae</taxon>
        <taxon>Chaetothyriales</taxon>
        <taxon>Herpotrichiellaceae</taxon>
        <taxon>Exophiala</taxon>
    </lineage>
</organism>
<evidence type="ECO:0000256" key="1">
    <source>
        <dbReference type="SAM" id="MobiDB-lite"/>
    </source>
</evidence>
<proteinExistence type="predicted"/>
<accession>A0AAN6J1G1</accession>
<evidence type="ECO:0000313" key="2">
    <source>
        <dbReference type="EMBL" id="KAJ8994501.1"/>
    </source>
</evidence>
<evidence type="ECO:0000313" key="3">
    <source>
        <dbReference type="Proteomes" id="UP001161757"/>
    </source>
</evidence>
<feature type="region of interest" description="Disordered" evidence="1">
    <location>
        <begin position="1"/>
        <end position="53"/>
    </location>
</feature>
<gene>
    <name evidence="2" type="ORF">HRR80_001214</name>
</gene>
<sequence>MLSVTNPDIDLIDRPETPAHPASVTTTPEGQQQEPQQQWPGGSGSGLDFSFDPVPESLQQTAVRLTWLASWKLQQEYELIEPDLPKVIGHIAVWTSASHCVDSSSTTDDGQVDGVVTAIDSEELGPQQQQQQQQQQDVLPSTEDPFVLDGTESQSDSDSEDSDSISEHNDALFSTEANSGSNNPEGLPLFPPEEEDAALAMLENPADLQQHQTPNSVSVKEVNLQDSLDPFSDDEEEGNYSSSGYEKDNDSEDDMTKNPNDTWSSDGETYCSSDYDDNDDDEEEEEKETRKGELEQDIADCRCYSSSANDSNKWPGNNDTFVVVDDLTKRKEENEMWERYTNLGPIPPRQTVCF</sequence>
<feature type="compositionally biased region" description="Low complexity" evidence="1">
    <location>
        <begin position="28"/>
        <end position="40"/>
    </location>
</feature>
<dbReference type="EMBL" id="JAJGCB010000002">
    <property type="protein sequence ID" value="KAJ8994501.1"/>
    <property type="molecule type" value="Genomic_DNA"/>
</dbReference>
<feature type="compositionally biased region" description="Low complexity" evidence="1">
    <location>
        <begin position="127"/>
        <end position="136"/>
    </location>
</feature>
<reference evidence="2" key="1">
    <citation type="submission" date="2023-01" db="EMBL/GenBank/DDBJ databases">
        <title>Exophiala dermititidis isolated from Cystic Fibrosis Patient.</title>
        <authorList>
            <person name="Kurbessoian T."/>
            <person name="Crocker A."/>
            <person name="Murante D."/>
            <person name="Hogan D.A."/>
            <person name="Stajich J.E."/>
        </authorList>
    </citation>
    <scope>NUCLEOTIDE SEQUENCE</scope>
    <source>
        <strain evidence="2">Ex8</strain>
    </source>
</reference>
<feature type="region of interest" description="Disordered" evidence="1">
    <location>
        <begin position="123"/>
        <end position="298"/>
    </location>
</feature>
<name>A0AAN6J1G1_EXODE</name>
<dbReference type="AlphaFoldDB" id="A0AAN6J1G1"/>
<dbReference type="Proteomes" id="UP001161757">
    <property type="component" value="Unassembled WGS sequence"/>
</dbReference>
<protein>
    <submittedName>
        <fullName evidence="2">Uncharacterized protein</fullName>
    </submittedName>
</protein>
<feature type="compositionally biased region" description="Polar residues" evidence="1">
    <location>
        <begin position="257"/>
        <end position="272"/>
    </location>
</feature>
<feature type="compositionally biased region" description="Polar residues" evidence="1">
    <location>
        <begin position="207"/>
        <end position="218"/>
    </location>
</feature>
<comment type="caution">
    <text evidence="2">The sequence shown here is derived from an EMBL/GenBank/DDBJ whole genome shotgun (WGS) entry which is preliminary data.</text>
</comment>
<feature type="compositionally biased region" description="Acidic residues" evidence="1">
    <location>
        <begin position="274"/>
        <end position="286"/>
    </location>
</feature>